<accession>A0ABR2KFN8</accession>
<evidence type="ECO:0000313" key="4">
    <source>
        <dbReference type="Proteomes" id="UP001470230"/>
    </source>
</evidence>
<reference evidence="3 4" key="1">
    <citation type="submission" date="2024-04" db="EMBL/GenBank/DDBJ databases">
        <title>Tritrichomonas musculus Genome.</title>
        <authorList>
            <person name="Alves-Ferreira E."/>
            <person name="Grigg M."/>
            <person name="Lorenzi H."/>
            <person name="Galac M."/>
        </authorList>
    </citation>
    <scope>NUCLEOTIDE SEQUENCE [LARGE SCALE GENOMIC DNA]</scope>
    <source>
        <strain evidence="3 4">EAF2021</strain>
    </source>
</reference>
<dbReference type="EMBL" id="JAPFFF010000005">
    <property type="protein sequence ID" value="KAK8889638.1"/>
    <property type="molecule type" value="Genomic_DNA"/>
</dbReference>
<protein>
    <recommendedName>
        <fullName evidence="2">Peptidase M60 domain-containing protein</fullName>
    </recommendedName>
</protein>
<dbReference type="InterPro" id="IPR031161">
    <property type="entry name" value="Peptidase_M60_dom"/>
</dbReference>
<dbReference type="PANTHER" id="PTHR15730">
    <property type="entry name" value="EXPERIMENTAL AUTOIMMUNE PROSTATITIS ANTIGEN 2-RELATED"/>
    <property type="match status" value="1"/>
</dbReference>
<feature type="domain" description="Peptidase M60" evidence="2">
    <location>
        <begin position="550"/>
        <end position="717"/>
    </location>
</feature>
<organism evidence="3 4">
    <name type="scientific">Tritrichomonas musculus</name>
    <dbReference type="NCBI Taxonomy" id="1915356"/>
    <lineage>
        <taxon>Eukaryota</taxon>
        <taxon>Metamonada</taxon>
        <taxon>Parabasalia</taxon>
        <taxon>Tritrichomonadida</taxon>
        <taxon>Tritrichomonadidae</taxon>
        <taxon>Tritrichomonas</taxon>
    </lineage>
</organism>
<comment type="caution">
    <text evidence="3">The sequence shown here is derived from an EMBL/GenBank/DDBJ whole genome shotgun (WGS) entry which is preliminary data.</text>
</comment>
<name>A0ABR2KFN8_9EUKA</name>
<dbReference type="Proteomes" id="UP001470230">
    <property type="component" value="Unassembled WGS sequence"/>
</dbReference>
<dbReference type="PROSITE" id="PS51723">
    <property type="entry name" value="PEPTIDASE_M60"/>
    <property type="match status" value="1"/>
</dbReference>
<dbReference type="InterPro" id="IPR051244">
    <property type="entry name" value="TCAF"/>
</dbReference>
<keyword evidence="4" id="KW-1185">Reference proteome</keyword>
<dbReference type="PANTHER" id="PTHR15730:SF5">
    <property type="entry name" value="SI:CH211-210B2.2-RELATED"/>
    <property type="match status" value="1"/>
</dbReference>
<evidence type="ECO:0000256" key="1">
    <source>
        <dbReference type="SAM" id="MobiDB-lite"/>
    </source>
</evidence>
<dbReference type="Pfam" id="PF17291">
    <property type="entry name" value="M60-like_N"/>
    <property type="match status" value="1"/>
</dbReference>
<sequence length="892" mass="99738">MGCGTSSPKVANSPRRGGVSKIPFDFNDEEEDIYAPVQLEPSELVKLDAQAILQGVKGIKLPKSIYPVVNFTSNGYPICVASLLLDDHQASTIDLPILSIGRLPYTKNPSENDETDAYIPKSGRIALFGSIDFLANTFFECPESAAFLENLISWGSGYKSISTKLLFVGFPSSITAHATKYLSSYGSIVENSQELKAPLNYDIILLSGIAYDSSMESLLMSFLNDGKSVFIFGGAPANCQVQHYLLNKFLNQVGLSISSNSMDSSDNESLYLTFPSLESYTFESICNKYTQLLDEDFICEEVNDFLEKQKAEKAEDNEEENNARIAKMEEFDDIICILRYYVQGLPFYSEEAFKIATATWNLVEKIKYIDKNGFFLPTPIHSEFAILLTEVIPKIPPQKIKNLHGSFPDNLYGVTTNNHQSSANTEENSRINSAMNLQTPTNNKESDNNTCSNINDGNKNDKNSSNSSVKSSTNNNSKESSNNTDKNGENIFIDDDNNNDGFVITDTESFTDTTGSEKAIDEAAYVLGTDGKKLPIDLSDHSMVVYVLPNIWNFTGLFLPAGTIGRIISDSPLLIQVGAHSSPLLFRPCSLNRWPSVTHRVFIEPDVEIEIASPFGGIIYLITDIPKTVQIQFKRFGFYPCYFYEDANGKQKWNETKISNAPWGEIILKNGTFVLPAIRLKEIDDLTFFCQKITKLVSCILSIVGAKQAPYHHIVFDCELPTDDSLPYFNDILVLDLKTINDIIYLKKPSFNLFVFLLYICYGSIVDAFFDHESEMTLSRVAAAYAIDREYPDNKLVQTFSGGNLQLYESLWQFLKSYGSKGIAVSMEKLMNNQDICTTAEATKFFVTNLSSQIHKPLPNLLEKFNHAGKVEDSYSDRLLVFKMSEKDIQCE</sequence>
<dbReference type="SMART" id="SM01276">
    <property type="entry name" value="M60-like"/>
    <property type="match status" value="1"/>
</dbReference>
<evidence type="ECO:0000313" key="3">
    <source>
        <dbReference type="EMBL" id="KAK8889638.1"/>
    </source>
</evidence>
<proteinExistence type="predicted"/>
<gene>
    <name evidence="3" type="ORF">M9Y10_034390</name>
</gene>
<feature type="compositionally biased region" description="Polar residues" evidence="1">
    <location>
        <begin position="437"/>
        <end position="451"/>
    </location>
</feature>
<evidence type="ECO:0000259" key="2">
    <source>
        <dbReference type="PROSITE" id="PS51723"/>
    </source>
</evidence>
<feature type="compositionally biased region" description="Low complexity" evidence="1">
    <location>
        <begin position="452"/>
        <end position="491"/>
    </location>
</feature>
<feature type="region of interest" description="Disordered" evidence="1">
    <location>
        <begin position="437"/>
        <end position="498"/>
    </location>
</feature>
<dbReference type="InterPro" id="IPR035423">
    <property type="entry name" value="M60-like_N"/>
</dbReference>